<evidence type="ECO:0000313" key="3">
    <source>
        <dbReference type="Proteomes" id="UP001183881"/>
    </source>
</evidence>
<evidence type="ECO:0000256" key="1">
    <source>
        <dbReference type="SAM" id="MobiDB-lite"/>
    </source>
</evidence>
<keyword evidence="3" id="KW-1185">Reference proteome</keyword>
<dbReference type="EMBL" id="JAVRFA010000065">
    <property type="protein sequence ID" value="MDT0399117.1"/>
    <property type="molecule type" value="Genomic_DNA"/>
</dbReference>
<sequence length="160" mass="17196">MTAREGEPFDLPRAVSAVETALSAALPASGPTTDQGEPGTGEWASTHGEGFLLLPLWESEALTGVYGREWNEAEERAEMHLTALAAHLDARFGPHRTLVMRPRGVARPEPFRTLVAKDCLGDLKVWGPSPSGRWAALSLNQSDGDAPMILTALITDRPLS</sequence>
<name>A0ABU2Q3V6_9ACTN</name>
<evidence type="ECO:0000313" key="2">
    <source>
        <dbReference type="EMBL" id="MDT0399117.1"/>
    </source>
</evidence>
<feature type="region of interest" description="Disordered" evidence="1">
    <location>
        <begin position="25"/>
        <end position="45"/>
    </location>
</feature>
<reference evidence="3" key="1">
    <citation type="submission" date="2023-07" db="EMBL/GenBank/DDBJ databases">
        <title>30 novel species of actinomycetes from the DSMZ collection.</title>
        <authorList>
            <person name="Nouioui I."/>
        </authorList>
    </citation>
    <scope>NUCLEOTIDE SEQUENCE [LARGE SCALE GENOMIC DNA]</scope>
    <source>
        <strain evidence="3">DSM 41636</strain>
    </source>
</reference>
<comment type="caution">
    <text evidence="2">The sequence shown here is derived from an EMBL/GenBank/DDBJ whole genome shotgun (WGS) entry which is preliminary data.</text>
</comment>
<gene>
    <name evidence="2" type="ORF">RM705_31120</name>
</gene>
<proteinExistence type="predicted"/>
<accession>A0ABU2Q3V6</accession>
<dbReference type="Proteomes" id="UP001183881">
    <property type="component" value="Unassembled WGS sequence"/>
</dbReference>
<dbReference type="RefSeq" id="WP_311648402.1">
    <property type="nucleotide sequence ID" value="NZ_JAVRFA010000065.1"/>
</dbReference>
<organism evidence="2 3">
    <name type="scientific">Streptomyces edwardsiae</name>
    <dbReference type="NCBI Taxonomy" id="3075527"/>
    <lineage>
        <taxon>Bacteria</taxon>
        <taxon>Bacillati</taxon>
        <taxon>Actinomycetota</taxon>
        <taxon>Actinomycetes</taxon>
        <taxon>Kitasatosporales</taxon>
        <taxon>Streptomycetaceae</taxon>
        <taxon>Streptomyces</taxon>
    </lineage>
</organism>
<protein>
    <submittedName>
        <fullName evidence="2">Uncharacterized protein</fullName>
    </submittedName>
</protein>